<dbReference type="OrthoDB" id="6152617at2759"/>
<name>A0A7J7J1I2_BUGNE</name>
<dbReference type="Gene3D" id="3.80.10.10">
    <property type="entry name" value="Ribonuclease Inhibitor"/>
    <property type="match status" value="1"/>
</dbReference>
<evidence type="ECO:0000256" key="2">
    <source>
        <dbReference type="ARBA" id="ARBA00022737"/>
    </source>
</evidence>
<keyword evidence="3" id="KW-0732">Signal</keyword>
<keyword evidence="1" id="KW-0433">Leucine-rich repeat</keyword>
<protein>
    <submittedName>
        <fullName evidence="4">Uncharacterized protein</fullName>
    </submittedName>
</protein>
<evidence type="ECO:0000313" key="5">
    <source>
        <dbReference type="Proteomes" id="UP000593567"/>
    </source>
</evidence>
<feature type="chain" id="PRO_5029465410" evidence="3">
    <location>
        <begin position="21"/>
        <end position="433"/>
    </location>
</feature>
<dbReference type="PROSITE" id="PS51450">
    <property type="entry name" value="LRR"/>
    <property type="match status" value="1"/>
</dbReference>
<dbReference type="EMBL" id="VXIV02003204">
    <property type="protein sequence ID" value="KAF6019935.1"/>
    <property type="molecule type" value="Genomic_DNA"/>
</dbReference>
<dbReference type="SUPFAM" id="SSF52058">
    <property type="entry name" value="L domain-like"/>
    <property type="match status" value="1"/>
</dbReference>
<dbReference type="SMART" id="SM00369">
    <property type="entry name" value="LRR_TYP"/>
    <property type="match status" value="4"/>
</dbReference>
<keyword evidence="5" id="KW-1185">Reference proteome</keyword>
<dbReference type="PANTHER" id="PTHR45712">
    <property type="entry name" value="AGAP008170-PA"/>
    <property type="match status" value="1"/>
</dbReference>
<comment type="caution">
    <text evidence="4">The sequence shown here is derived from an EMBL/GenBank/DDBJ whole genome shotgun (WGS) entry which is preliminary data.</text>
</comment>
<accession>A0A7J7J1I2</accession>
<organism evidence="4 5">
    <name type="scientific">Bugula neritina</name>
    <name type="common">Brown bryozoan</name>
    <name type="synonym">Sertularia neritina</name>
    <dbReference type="NCBI Taxonomy" id="10212"/>
    <lineage>
        <taxon>Eukaryota</taxon>
        <taxon>Metazoa</taxon>
        <taxon>Spiralia</taxon>
        <taxon>Lophotrochozoa</taxon>
        <taxon>Bryozoa</taxon>
        <taxon>Gymnolaemata</taxon>
        <taxon>Cheilostomatida</taxon>
        <taxon>Flustrina</taxon>
        <taxon>Buguloidea</taxon>
        <taxon>Bugulidae</taxon>
        <taxon>Bugula</taxon>
    </lineage>
</organism>
<keyword evidence="2" id="KW-0677">Repeat</keyword>
<dbReference type="InterPro" id="IPR001611">
    <property type="entry name" value="Leu-rich_rpt"/>
</dbReference>
<dbReference type="PANTHER" id="PTHR45712:SF22">
    <property type="entry name" value="INSULIN-LIKE GROWTH FACTOR-BINDING PROTEIN COMPLEX ACID LABILE SUBUNIT"/>
    <property type="match status" value="1"/>
</dbReference>
<dbReference type="InterPro" id="IPR025875">
    <property type="entry name" value="Leu-rich_rpt_4"/>
</dbReference>
<evidence type="ECO:0000313" key="4">
    <source>
        <dbReference type="EMBL" id="KAF6019935.1"/>
    </source>
</evidence>
<gene>
    <name evidence="4" type="ORF">EB796_021755</name>
</gene>
<dbReference type="Pfam" id="PF12799">
    <property type="entry name" value="LRR_4"/>
    <property type="match status" value="1"/>
</dbReference>
<proteinExistence type="predicted"/>
<feature type="signal peptide" evidence="3">
    <location>
        <begin position="1"/>
        <end position="20"/>
    </location>
</feature>
<dbReference type="AlphaFoldDB" id="A0A7J7J1I2"/>
<dbReference type="InterPro" id="IPR032675">
    <property type="entry name" value="LRR_dom_sf"/>
</dbReference>
<reference evidence="4" key="1">
    <citation type="submission" date="2020-06" db="EMBL/GenBank/DDBJ databases">
        <title>Draft genome of Bugula neritina, a colonial animal packing powerful symbionts and potential medicines.</title>
        <authorList>
            <person name="Rayko M."/>
        </authorList>
    </citation>
    <scope>NUCLEOTIDE SEQUENCE [LARGE SCALE GENOMIC DNA]</scope>
    <source>
        <strain evidence="4">Kwan_BN1</strain>
    </source>
</reference>
<evidence type="ECO:0000256" key="1">
    <source>
        <dbReference type="ARBA" id="ARBA00022614"/>
    </source>
</evidence>
<dbReference type="Proteomes" id="UP000593567">
    <property type="component" value="Unassembled WGS sequence"/>
</dbReference>
<dbReference type="InterPro" id="IPR003591">
    <property type="entry name" value="Leu-rich_rpt_typical-subtyp"/>
</dbReference>
<dbReference type="InterPro" id="IPR050333">
    <property type="entry name" value="SLRP"/>
</dbReference>
<evidence type="ECO:0000256" key="3">
    <source>
        <dbReference type="SAM" id="SignalP"/>
    </source>
</evidence>
<sequence>MVKPFQVVCFLVAIVGLSQGYSMRTVKCPIPNVCIWGCDSIRKAIHCSDSLLGPYSPELPSKRANIEDIWSADFSQNSISIIQNLSFYNHHYEVIKMRTLNYSTNVITTIEPEAFAGLDTYLHTLILDNNLLEFIPVIALQNLTKLHFLSLNNNRLSSIDFVCLNSLLHLHKLSVANNEIQDISPTCFYGTRLGKTEDSSLIFRGNKLRYLNACTFQGRKFQTLDYSNNSYMCMCEMAWLHKYLLTNVENAVGETEECFMAEGNDTRSIDAFSTTNCSSIDIESAQCIDIEIEATYSQIDANQSEVKLDWHSKDFPNLGHLRVSLYSFNHGLSTNVGIYRLRRQESESGHNIMAKERLNNSITSFTHQPMTNQSTTALNFMTPIHMQCKQVYVPQKPQMDPVKSDGATVIQSSTTVLCFLLAAIVQVVTHCIL</sequence>